<accession>A0A8C3HS99</accession>
<reference evidence="4" key="2">
    <citation type="submission" date="2025-09" db="UniProtKB">
        <authorList>
            <consortium name="Ensembl"/>
        </authorList>
    </citation>
    <scope>IDENTIFICATION</scope>
</reference>
<keyword evidence="1" id="KW-0539">Nucleus</keyword>
<dbReference type="GeneTree" id="ENSGT00940000159113"/>
<proteinExistence type="predicted"/>
<dbReference type="Proteomes" id="UP000694380">
    <property type="component" value="Unplaced"/>
</dbReference>
<dbReference type="Ensembl" id="ENSCPBT00000026794.1">
    <property type="protein sequence ID" value="ENSCPBP00000022741.1"/>
    <property type="gene ID" value="ENSCPBG00000016245.1"/>
</dbReference>
<evidence type="ECO:0000256" key="2">
    <source>
        <dbReference type="SAM" id="MobiDB-lite"/>
    </source>
</evidence>
<organism evidence="4 5">
    <name type="scientific">Chrysemys picta bellii</name>
    <name type="common">Western painted turtle</name>
    <name type="synonym">Emys bellii</name>
    <dbReference type="NCBI Taxonomy" id="8478"/>
    <lineage>
        <taxon>Eukaryota</taxon>
        <taxon>Metazoa</taxon>
        <taxon>Chordata</taxon>
        <taxon>Craniata</taxon>
        <taxon>Vertebrata</taxon>
        <taxon>Euteleostomi</taxon>
        <taxon>Archelosauria</taxon>
        <taxon>Testudinata</taxon>
        <taxon>Testudines</taxon>
        <taxon>Cryptodira</taxon>
        <taxon>Durocryptodira</taxon>
        <taxon>Testudinoidea</taxon>
        <taxon>Emydidae</taxon>
        <taxon>Chrysemys</taxon>
    </lineage>
</organism>
<dbReference type="PANTHER" id="PTHR45935:SF15">
    <property type="entry name" value="SCAN BOX DOMAIN-CONTAINING PROTEIN"/>
    <property type="match status" value="1"/>
</dbReference>
<dbReference type="Pfam" id="PF02023">
    <property type="entry name" value="SCAN"/>
    <property type="match status" value="1"/>
</dbReference>
<feature type="region of interest" description="Disordered" evidence="2">
    <location>
        <begin position="121"/>
        <end position="305"/>
    </location>
</feature>
<feature type="domain" description="SCAN box" evidence="3">
    <location>
        <begin position="36"/>
        <end position="113"/>
    </location>
</feature>
<dbReference type="Gene3D" id="1.10.4020.10">
    <property type="entry name" value="DNA breaking-rejoining enzymes"/>
    <property type="match status" value="1"/>
</dbReference>
<evidence type="ECO:0000313" key="4">
    <source>
        <dbReference type="Ensembl" id="ENSCPBP00000022741.1"/>
    </source>
</evidence>
<dbReference type="SMART" id="SM00431">
    <property type="entry name" value="SCAN"/>
    <property type="match status" value="1"/>
</dbReference>
<protein>
    <recommendedName>
        <fullName evidence="3">SCAN box domain-containing protein</fullName>
    </recommendedName>
</protein>
<dbReference type="InterPro" id="IPR050916">
    <property type="entry name" value="SCAN-C2H2_zinc_finger"/>
</dbReference>
<dbReference type="InterPro" id="IPR003309">
    <property type="entry name" value="SCAN_dom"/>
</dbReference>
<dbReference type="AlphaFoldDB" id="A0A8C3HS99"/>
<evidence type="ECO:0000259" key="3">
    <source>
        <dbReference type="PROSITE" id="PS50804"/>
    </source>
</evidence>
<dbReference type="PROSITE" id="PS50804">
    <property type="entry name" value="SCAN_BOX"/>
    <property type="match status" value="1"/>
</dbReference>
<name>A0A8C3HS99_CHRPI</name>
<sequence>EARPSRGLATEDAREYSRVKAAILDALDISPETFWQRFRSQTYPAGTRPRLVAQALKETCRRWLQPEMRTAEEVTEQVIVEQFVHILPTRGRAWVLHHRPATLAAAVALMEDFLAAESPVGPALRAQNPGPECPHTEQRGDAPTGPRNLGRGQETQGVEPIRRPEWVEVGNSEPAPQRVRRRPGSIKPQSSVRPQQPERPDVPSLAWGWETSTAQDGRQEPPGLPCARYPEEPPGLPCASYPEELPDLPNDPWPDEPMVQDLPEADASTQIGPEGECGSSPEAADPSLAAALSEPMSVCCSQDPH</sequence>
<dbReference type="PANTHER" id="PTHR45935">
    <property type="entry name" value="PROTEIN ZBED8-RELATED"/>
    <property type="match status" value="1"/>
</dbReference>
<evidence type="ECO:0000256" key="1">
    <source>
        <dbReference type="ARBA" id="ARBA00023242"/>
    </source>
</evidence>
<dbReference type="InterPro" id="IPR038269">
    <property type="entry name" value="SCAN_sf"/>
</dbReference>
<dbReference type="SUPFAM" id="SSF47353">
    <property type="entry name" value="Retrovirus capsid dimerization domain-like"/>
    <property type="match status" value="1"/>
</dbReference>
<evidence type="ECO:0000313" key="5">
    <source>
        <dbReference type="Proteomes" id="UP000694380"/>
    </source>
</evidence>
<reference evidence="4" key="1">
    <citation type="submission" date="2025-08" db="UniProtKB">
        <authorList>
            <consortium name="Ensembl"/>
        </authorList>
    </citation>
    <scope>IDENTIFICATION</scope>
</reference>
<keyword evidence="5" id="KW-1185">Reference proteome</keyword>